<keyword evidence="12" id="KW-1185">Reference proteome</keyword>
<dbReference type="InterPro" id="IPR001905">
    <property type="entry name" value="Ammonium_transpt"/>
</dbReference>
<dbReference type="Pfam" id="PF00909">
    <property type="entry name" value="Ammonium_transp"/>
    <property type="match status" value="1"/>
</dbReference>
<proteinExistence type="inferred from homology"/>
<feature type="transmembrane region" description="Helical" evidence="8">
    <location>
        <begin position="426"/>
        <end position="447"/>
    </location>
</feature>
<dbReference type="SUPFAM" id="SSF111352">
    <property type="entry name" value="Ammonium transporter"/>
    <property type="match status" value="1"/>
</dbReference>
<feature type="compositionally biased region" description="Basic and acidic residues" evidence="9">
    <location>
        <begin position="521"/>
        <end position="531"/>
    </location>
</feature>
<comment type="caution">
    <text evidence="11">The sequence shown here is derived from an EMBL/GenBank/DDBJ whole genome shotgun (WGS) entry which is preliminary data.</text>
</comment>
<feature type="transmembrane region" description="Helical" evidence="8">
    <location>
        <begin position="196"/>
        <end position="219"/>
    </location>
</feature>
<name>A0A1Z5JTA4_FISSO</name>
<dbReference type="GO" id="GO:0097272">
    <property type="term" value="P:ammonium homeostasis"/>
    <property type="evidence" value="ECO:0007669"/>
    <property type="project" value="TreeGrafter"/>
</dbReference>
<feature type="domain" description="Ammonium transporter AmtB-like" evidence="10">
    <location>
        <begin position="45"/>
        <end position="471"/>
    </location>
</feature>
<evidence type="ECO:0000256" key="6">
    <source>
        <dbReference type="ARBA" id="ARBA00023136"/>
    </source>
</evidence>
<keyword evidence="5 8" id="KW-1133">Transmembrane helix</keyword>
<sequence>MKSSVYTDCEGLLGVDAEVKDLLKCVSSSINTVPAGALNFSRSVLLVVSAALVFFMQAGFAMVCAGAVRKKNVQNTMLKNLLDACGAVIAYFVVGFAFSFGGMDPESTRTDFIGKENFFLMGVEDYAFWLFQYAFSAASATIVAGALAERCQMAAYLCYSLMLTGWVYPIIVHAIWNANGFLSAMHMEPLFGVGMIDFAGSGVVHVTGGLTALFATAILGPRRGRFHDDSGRKLDTPKPIQGSSVALQMLGTFILWFGWYGFNCGSALLIVNEYTGSTVALAAVNTTMSAGVAGITALFVNLWYLERTTGEPFFDLTYAMNGALSGLVAVTAGCGVIEPWAAVLTGIVAGLIYMVGSRGLIMVRLDDAVDAIPVHLMNGVWGCIAVGLWASPTRISRFFGRAPHPGWFYAIRDGNPGDMRLLGAQLVGLLFIIGWVMSIMVPFFIWLDWKGWFRSDPLEEIVGLDTSYHGGLALLNSHQDSVQPEYITAFKKQREEGNLRRRNNRGVGHVGTAGDSEVFEESGHGVTEDAC</sequence>
<evidence type="ECO:0000259" key="10">
    <source>
        <dbReference type="Pfam" id="PF00909"/>
    </source>
</evidence>
<dbReference type="GO" id="GO:0005886">
    <property type="term" value="C:plasma membrane"/>
    <property type="evidence" value="ECO:0007669"/>
    <property type="project" value="UniProtKB-SubCell"/>
</dbReference>
<dbReference type="NCBIfam" id="TIGR00836">
    <property type="entry name" value="amt"/>
    <property type="match status" value="1"/>
</dbReference>
<evidence type="ECO:0000256" key="2">
    <source>
        <dbReference type="ARBA" id="ARBA00005887"/>
    </source>
</evidence>
<reference evidence="11 12" key="1">
    <citation type="journal article" date="2015" name="Plant Cell">
        <title>Oil accumulation by the oleaginous diatom Fistulifera solaris as revealed by the genome and transcriptome.</title>
        <authorList>
            <person name="Tanaka T."/>
            <person name="Maeda Y."/>
            <person name="Veluchamy A."/>
            <person name="Tanaka M."/>
            <person name="Abida H."/>
            <person name="Marechal E."/>
            <person name="Bowler C."/>
            <person name="Muto M."/>
            <person name="Sunaga Y."/>
            <person name="Tanaka M."/>
            <person name="Yoshino T."/>
            <person name="Taniguchi T."/>
            <person name="Fukuda Y."/>
            <person name="Nemoto M."/>
            <person name="Matsumoto M."/>
            <person name="Wong P.S."/>
            <person name="Aburatani S."/>
            <person name="Fujibuchi W."/>
        </authorList>
    </citation>
    <scope>NUCLEOTIDE SEQUENCE [LARGE SCALE GENOMIC DNA]</scope>
    <source>
        <strain evidence="11 12">JPCC DA0580</strain>
    </source>
</reference>
<dbReference type="PROSITE" id="PS01219">
    <property type="entry name" value="AMMONIUM_TRANSP"/>
    <property type="match status" value="1"/>
</dbReference>
<feature type="transmembrane region" description="Helical" evidence="8">
    <location>
        <begin position="126"/>
        <end position="147"/>
    </location>
</feature>
<dbReference type="Proteomes" id="UP000198406">
    <property type="component" value="Unassembled WGS sequence"/>
</dbReference>
<evidence type="ECO:0000256" key="9">
    <source>
        <dbReference type="SAM" id="MobiDB-lite"/>
    </source>
</evidence>
<comment type="subcellular location">
    <subcellularLocation>
        <location evidence="8">Cell membrane</location>
        <topology evidence="8">Multi-pass membrane protein</topology>
    </subcellularLocation>
    <subcellularLocation>
        <location evidence="1">Membrane</location>
        <topology evidence="1">Multi-pass membrane protein</topology>
    </subcellularLocation>
</comment>
<evidence type="ECO:0000313" key="11">
    <source>
        <dbReference type="EMBL" id="GAX17082.1"/>
    </source>
</evidence>
<keyword evidence="7 8" id="KW-0924">Ammonia transport</keyword>
<dbReference type="InterPro" id="IPR024041">
    <property type="entry name" value="NH4_transpt_AmtB-like_dom"/>
</dbReference>
<evidence type="ECO:0000256" key="1">
    <source>
        <dbReference type="ARBA" id="ARBA00004141"/>
    </source>
</evidence>
<dbReference type="InterPro" id="IPR018047">
    <property type="entry name" value="Ammonium_transpt_CS"/>
</dbReference>
<evidence type="ECO:0000256" key="4">
    <source>
        <dbReference type="ARBA" id="ARBA00022692"/>
    </source>
</evidence>
<feature type="transmembrane region" description="Helical" evidence="8">
    <location>
        <begin position="279"/>
        <end position="304"/>
    </location>
</feature>
<feature type="region of interest" description="Disordered" evidence="9">
    <location>
        <begin position="501"/>
        <end position="531"/>
    </location>
</feature>
<feature type="transmembrane region" description="Helical" evidence="8">
    <location>
        <begin position="316"/>
        <end position="333"/>
    </location>
</feature>
<dbReference type="InParanoid" id="A0A1Z5JTA4"/>
<feature type="transmembrane region" description="Helical" evidence="8">
    <location>
        <begin position="339"/>
        <end position="356"/>
    </location>
</feature>
<keyword evidence="4 8" id="KW-0812">Transmembrane</keyword>
<feature type="transmembrane region" description="Helical" evidence="8">
    <location>
        <begin position="80"/>
        <end position="100"/>
    </location>
</feature>
<evidence type="ECO:0000313" key="12">
    <source>
        <dbReference type="Proteomes" id="UP000198406"/>
    </source>
</evidence>
<evidence type="ECO:0000256" key="5">
    <source>
        <dbReference type="ARBA" id="ARBA00022989"/>
    </source>
</evidence>
<evidence type="ECO:0000256" key="3">
    <source>
        <dbReference type="ARBA" id="ARBA00022448"/>
    </source>
</evidence>
<organism evidence="11 12">
    <name type="scientific">Fistulifera solaris</name>
    <name type="common">Oleaginous diatom</name>
    <dbReference type="NCBI Taxonomy" id="1519565"/>
    <lineage>
        <taxon>Eukaryota</taxon>
        <taxon>Sar</taxon>
        <taxon>Stramenopiles</taxon>
        <taxon>Ochrophyta</taxon>
        <taxon>Bacillariophyta</taxon>
        <taxon>Bacillariophyceae</taxon>
        <taxon>Bacillariophycidae</taxon>
        <taxon>Naviculales</taxon>
        <taxon>Naviculaceae</taxon>
        <taxon>Fistulifera</taxon>
    </lineage>
</organism>
<dbReference type="GO" id="GO:0008519">
    <property type="term" value="F:ammonium channel activity"/>
    <property type="evidence" value="ECO:0007669"/>
    <property type="project" value="InterPro"/>
</dbReference>
<feature type="transmembrane region" description="Helical" evidence="8">
    <location>
        <begin position="154"/>
        <end position="176"/>
    </location>
</feature>
<dbReference type="PANTHER" id="PTHR11730">
    <property type="entry name" value="AMMONIUM TRANSPORTER"/>
    <property type="match status" value="1"/>
</dbReference>
<feature type="transmembrane region" description="Helical" evidence="8">
    <location>
        <begin position="240"/>
        <end position="259"/>
    </location>
</feature>
<dbReference type="AlphaFoldDB" id="A0A1Z5JTA4"/>
<dbReference type="EMBL" id="BDSP01000111">
    <property type="protein sequence ID" value="GAX17082.1"/>
    <property type="molecule type" value="Genomic_DNA"/>
</dbReference>
<comment type="similarity">
    <text evidence="2 8">Belongs to the ammonia transporter channel (TC 1.A.11.2) family.</text>
</comment>
<evidence type="ECO:0000256" key="8">
    <source>
        <dbReference type="RuleBase" id="RU362002"/>
    </source>
</evidence>
<evidence type="ECO:0000256" key="7">
    <source>
        <dbReference type="ARBA" id="ARBA00023177"/>
    </source>
</evidence>
<dbReference type="FunFam" id="1.10.3430.10:FF:000016">
    <property type="entry name" value="Ammonium transporter"/>
    <property type="match status" value="1"/>
</dbReference>
<dbReference type="PANTHER" id="PTHR11730:SF6">
    <property type="entry name" value="AMMONIUM TRANSPORTER"/>
    <property type="match status" value="1"/>
</dbReference>
<feature type="transmembrane region" description="Helical" evidence="8">
    <location>
        <begin position="44"/>
        <end position="68"/>
    </location>
</feature>
<protein>
    <recommendedName>
        <fullName evidence="8">Ammonium transporter</fullName>
    </recommendedName>
</protein>
<dbReference type="Gene3D" id="1.10.3430.10">
    <property type="entry name" value="Ammonium transporter AmtB like domains"/>
    <property type="match status" value="1"/>
</dbReference>
<gene>
    <name evidence="11" type="ORF">FisN_5Hh468</name>
</gene>
<feature type="transmembrane region" description="Helical" evidence="8">
    <location>
        <begin position="368"/>
        <end position="390"/>
    </location>
</feature>
<keyword evidence="3 8" id="KW-0813">Transport</keyword>
<keyword evidence="6 8" id="KW-0472">Membrane</keyword>
<dbReference type="OrthoDB" id="534912at2759"/>
<accession>A0A1Z5JTA4</accession>
<dbReference type="InterPro" id="IPR029020">
    <property type="entry name" value="Ammonium/urea_transptr"/>
</dbReference>